<dbReference type="EMBL" id="FPBO01000006">
    <property type="protein sequence ID" value="SFU63343.1"/>
    <property type="molecule type" value="Genomic_DNA"/>
</dbReference>
<evidence type="ECO:0000313" key="2">
    <source>
        <dbReference type="Proteomes" id="UP000199391"/>
    </source>
</evidence>
<dbReference type="Proteomes" id="UP000199391">
    <property type="component" value="Unassembled WGS sequence"/>
</dbReference>
<evidence type="ECO:0000313" key="1">
    <source>
        <dbReference type="EMBL" id="SFU63343.1"/>
    </source>
</evidence>
<accession>A0A1I7HRQ5</accession>
<keyword evidence="2" id="KW-1185">Reference proteome</keyword>
<proteinExistence type="predicted"/>
<dbReference type="GO" id="GO:0043683">
    <property type="term" value="P:type IV pilus assembly"/>
    <property type="evidence" value="ECO:0007669"/>
    <property type="project" value="InterPro"/>
</dbReference>
<sequence>MMRLTRPRRAGGFSIVEMMVAVTVGLLAIMFATRLIVGAEKNKTSSLGGSDQMQNGMLALFSINGDAAQAGWGLNDELLVGCDTTLSDTDGYTLASATRGAATITPLAPVVITNSATGSDQLSLYSGSASSGVGSVKVRSTYLGADALDIDTQAPFGFASGDVVVVAPEPSGGGNCAVAQLSADPLTSTLAFASGGAARFNSGTLGGNAYTAGRARVFNLGPARNLSLHTWSVQNGVLLLRASNLAGATTAGSAVVDNIVALKAQYGFDTRADAIFSASAGMQVSQWSNTMIDADGLGGVGSAGDYRRVAAVRIAVVARSAAPEKPGSSGVCSATSTLPTAFAAASPAGVAAAPVTVSVAITGDPVDWKCYRYRVFETIVPIRNAGWRPA</sequence>
<dbReference type="STRING" id="1035707.SAMN05216552_1006134"/>
<dbReference type="AlphaFoldDB" id="A0A1I7HRQ5"/>
<dbReference type="RefSeq" id="WP_229489687.1">
    <property type="nucleotide sequence ID" value="NZ_FPBO01000006.1"/>
</dbReference>
<gene>
    <name evidence="1" type="ORF">SAMN05216552_1006134</name>
</gene>
<dbReference type="Pfam" id="PF16074">
    <property type="entry name" value="PilW"/>
    <property type="match status" value="1"/>
</dbReference>
<name>A0A1I7HRQ5_9BURK</name>
<organism evidence="1 2">
    <name type="scientific">Pseudoduganella namucuonensis</name>
    <dbReference type="NCBI Taxonomy" id="1035707"/>
    <lineage>
        <taxon>Bacteria</taxon>
        <taxon>Pseudomonadati</taxon>
        <taxon>Pseudomonadota</taxon>
        <taxon>Betaproteobacteria</taxon>
        <taxon>Burkholderiales</taxon>
        <taxon>Oxalobacteraceae</taxon>
        <taxon>Telluria group</taxon>
        <taxon>Pseudoduganella</taxon>
    </lineage>
</organism>
<protein>
    <submittedName>
        <fullName evidence="1">Type IV pilus assembly protein PilW</fullName>
    </submittedName>
</protein>
<reference evidence="2" key="1">
    <citation type="submission" date="2016-10" db="EMBL/GenBank/DDBJ databases">
        <authorList>
            <person name="Varghese N."/>
            <person name="Submissions S."/>
        </authorList>
    </citation>
    <scope>NUCLEOTIDE SEQUENCE [LARGE SCALE GENOMIC DNA]</scope>
    <source>
        <strain evidence="2">CGMCC 1.11014</strain>
    </source>
</reference>
<dbReference type="InterPro" id="IPR032092">
    <property type="entry name" value="PilW"/>
</dbReference>